<sequence>MFFAKKRMSPIYSCRVVAMKQFVVNVLHRMPVLLIIVIEAAMVYTATSVAKVAFSQLDPLYAVWYRVGFMTLMLLAWRRPFSRAKRSLLPKTLREWAIVIAVGISLVAMNTMFYVAISCMPVGVAVTIEFIGPLLVAVITGHEWRERVGMVIAVCGIALLASASIHSAVSPHFLIGLCAILVGGLMWGLYIVSGRKIAKASHAIDRVSVAALIGWLLQSTVLAVPAVKNVIWPKAEATWASRPGGSVALLALMLVIAVCASFFPTLLDQVLLKRVSSAKYSVMQALYPAIAVVIGMGFGEIPTLSDVAGIALVMCAVVVTFSGDHNPV</sequence>
<evidence type="ECO:0000256" key="2">
    <source>
        <dbReference type="SAM" id="Phobius"/>
    </source>
</evidence>
<dbReference type="PATRIC" id="fig|698960.3.peg.343"/>
<feature type="domain" description="EamA" evidence="3">
    <location>
        <begin position="175"/>
        <end position="321"/>
    </location>
</feature>
<evidence type="ECO:0000313" key="5">
    <source>
        <dbReference type="Proteomes" id="UP000033074"/>
    </source>
</evidence>
<feature type="transmembrane region" description="Helical" evidence="2">
    <location>
        <begin position="60"/>
        <end position="77"/>
    </location>
</feature>
<dbReference type="GO" id="GO:0005886">
    <property type="term" value="C:plasma membrane"/>
    <property type="evidence" value="ECO:0007669"/>
    <property type="project" value="TreeGrafter"/>
</dbReference>
<dbReference type="PANTHER" id="PTHR22911">
    <property type="entry name" value="ACYL-MALONYL CONDENSING ENZYME-RELATED"/>
    <property type="match status" value="1"/>
</dbReference>
<dbReference type="SUPFAM" id="SSF103481">
    <property type="entry name" value="Multidrug resistance efflux transporter EmrE"/>
    <property type="match status" value="2"/>
</dbReference>
<feature type="domain" description="EamA" evidence="3">
    <location>
        <begin position="33"/>
        <end position="161"/>
    </location>
</feature>
<keyword evidence="2" id="KW-1133">Transmembrane helix</keyword>
<dbReference type="InterPro" id="IPR000620">
    <property type="entry name" value="EamA_dom"/>
</dbReference>
<reference evidence="4 5" key="1">
    <citation type="journal article" date="2012" name="J. Bacteriol.">
        <title>Comparative Genomic Analyses of 17 Clinical Isolates of Gardnerella vaginalis Provide Evidence of Multiple Genetically Isolated Clades Consistent with Subspeciation into Genovars.</title>
        <authorList>
            <person name="Ahmed A."/>
            <person name="Earl J."/>
            <person name="Retchless A."/>
            <person name="Hillier S."/>
            <person name="Rabe L."/>
            <person name="Cherpes T."/>
            <person name="Powell E."/>
            <person name="Janto B."/>
            <person name="Eutsey R."/>
            <person name="Hiller N.L."/>
            <person name="Boissy R."/>
            <person name="Dahlgreen M."/>
            <person name="Hall B."/>
            <person name="Costerton J."/>
            <person name="Post J.C."/>
            <person name="Hu F."/>
            <person name="Ehrlich G."/>
        </authorList>
    </citation>
    <scope>NUCLEOTIDE SEQUENCE [LARGE SCALE GENOMIC DNA]</scope>
    <source>
        <strain evidence="4 5">00703Dmash</strain>
    </source>
</reference>
<feature type="transmembrane region" description="Helical" evidence="2">
    <location>
        <begin position="204"/>
        <end position="227"/>
    </location>
</feature>
<comment type="similarity">
    <text evidence="1">Belongs to the EamA transporter family.</text>
</comment>
<dbReference type="PANTHER" id="PTHR22911:SF37">
    <property type="entry name" value="THREONINE_HOMOSERINE EXPORTER RHTA"/>
    <property type="match status" value="1"/>
</dbReference>
<feature type="transmembrane region" description="Helical" evidence="2">
    <location>
        <begin position="123"/>
        <end position="141"/>
    </location>
</feature>
<organism evidence="4 5">
    <name type="scientific">Gardnerella greenwoodii 00703Dmash</name>
    <dbReference type="NCBI Taxonomy" id="698960"/>
    <lineage>
        <taxon>Bacteria</taxon>
        <taxon>Bacillati</taxon>
        <taxon>Actinomycetota</taxon>
        <taxon>Actinomycetes</taxon>
        <taxon>Bifidobacteriales</taxon>
        <taxon>Bifidobacteriaceae</taxon>
        <taxon>Gardnerella</taxon>
        <taxon>Gardnerella greenwoodii</taxon>
    </lineage>
</organism>
<dbReference type="Proteomes" id="UP000033074">
    <property type="component" value="Unassembled WGS sequence"/>
</dbReference>
<feature type="transmembrane region" description="Helical" evidence="2">
    <location>
        <begin position="304"/>
        <end position="323"/>
    </location>
</feature>
<keyword evidence="2" id="KW-0812">Transmembrane</keyword>
<dbReference type="GO" id="GO:0015565">
    <property type="term" value="F:threonine efflux transmembrane transporter activity"/>
    <property type="evidence" value="ECO:0007669"/>
    <property type="project" value="TreeGrafter"/>
</dbReference>
<dbReference type="Pfam" id="PF00892">
    <property type="entry name" value="EamA"/>
    <property type="match status" value="2"/>
</dbReference>
<feature type="transmembrane region" description="Helical" evidence="2">
    <location>
        <begin position="279"/>
        <end position="298"/>
    </location>
</feature>
<dbReference type="InterPro" id="IPR037185">
    <property type="entry name" value="EmrE-like"/>
</dbReference>
<evidence type="ECO:0000256" key="1">
    <source>
        <dbReference type="ARBA" id="ARBA00007362"/>
    </source>
</evidence>
<feature type="transmembrane region" description="Helical" evidence="2">
    <location>
        <begin position="32"/>
        <end position="54"/>
    </location>
</feature>
<feature type="transmembrane region" description="Helical" evidence="2">
    <location>
        <begin position="97"/>
        <end position="117"/>
    </location>
</feature>
<gene>
    <name evidence="4" type="ORF">CGSMWGv00703Dmash_01760</name>
</gene>
<dbReference type="EMBL" id="ADEV01000004">
    <property type="protein sequence ID" value="EIK86592.1"/>
    <property type="molecule type" value="Genomic_DNA"/>
</dbReference>
<protein>
    <submittedName>
        <fullName evidence="4">Threonine/homoserine efflux transporter</fullName>
    </submittedName>
</protein>
<evidence type="ECO:0000259" key="3">
    <source>
        <dbReference type="Pfam" id="PF00892"/>
    </source>
</evidence>
<feature type="transmembrane region" description="Helical" evidence="2">
    <location>
        <begin position="148"/>
        <end position="167"/>
    </location>
</feature>
<feature type="transmembrane region" description="Helical" evidence="2">
    <location>
        <begin position="173"/>
        <end position="192"/>
    </location>
</feature>
<feature type="transmembrane region" description="Helical" evidence="2">
    <location>
        <begin position="247"/>
        <end position="267"/>
    </location>
</feature>
<evidence type="ECO:0000313" key="4">
    <source>
        <dbReference type="EMBL" id="EIK86592.1"/>
    </source>
</evidence>
<accession>I4MBK2</accession>
<proteinExistence type="inferred from homology"/>
<keyword evidence="2" id="KW-0472">Membrane</keyword>
<dbReference type="AlphaFoldDB" id="I4MBK2"/>
<comment type="caution">
    <text evidence="4">The sequence shown here is derived from an EMBL/GenBank/DDBJ whole genome shotgun (WGS) entry which is preliminary data.</text>
</comment>
<name>I4MBK2_9BIFI</name>